<evidence type="ECO:0000256" key="1">
    <source>
        <dbReference type="ARBA" id="ARBA00007699"/>
    </source>
</evidence>
<evidence type="ECO:0000256" key="2">
    <source>
        <dbReference type="ARBA" id="ARBA00022517"/>
    </source>
</evidence>
<dbReference type="GO" id="GO:0005525">
    <property type="term" value="F:GTP binding"/>
    <property type="evidence" value="ECO:0007669"/>
    <property type="project" value="UniProtKB-KW"/>
</dbReference>
<protein>
    <submittedName>
        <fullName evidence="8">EOG090X0ACU</fullName>
    </submittedName>
</protein>
<evidence type="ECO:0000313" key="8">
    <source>
        <dbReference type="EMBL" id="SVE76542.1"/>
    </source>
</evidence>
<feature type="domain" description="Obg" evidence="7">
    <location>
        <begin position="518"/>
        <end position="673"/>
    </location>
</feature>
<keyword evidence="2" id="KW-0690">Ribosome biogenesis</keyword>
<feature type="compositionally biased region" description="Acidic residues" evidence="5">
    <location>
        <begin position="371"/>
        <end position="404"/>
    </location>
</feature>
<organism evidence="8">
    <name type="scientific">Daphnia longispina</name>
    <dbReference type="NCBI Taxonomy" id="42846"/>
    <lineage>
        <taxon>Eukaryota</taxon>
        <taxon>Metazoa</taxon>
        <taxon>Ecdysozoa</taxon>
        <taxon>Arthropoda</taxon>
        <taxon>Crustacea</taxon>
        <taxon>Branchiopoda</taxon>
        <taxon>Diplostraca</taxon>
        <taxon>Cladocera</taxon>
        <taxon>Anomopoda</taxon>
        <taxon>Daphniidae</taxon>
        <taxon>Daphnia</taxon>
    </lineage>
</organism>
<evidence type="ECO:0000259" key="7">
    <source>
        <dbReference type="PROSITE" id="PS51883"/>
    </source>
</evidence>
<dbReference type="Pfam" id="PF01926">
    <property type="entry name" value="MMR_HSR1"/>
    <property type="match status" value="1"/>
</dbReference>
<proteinExistence type="evidence at transcript level"/>
<feature type="region of interest" description="Disordered" evidence="5">
    <location>
        <begin position="319"/>
        <end position="465"/>
    </location>
</feature>
<dbReference type="InterPro" id="IPR014100">
    <property type="entry name" value="GTP-bd_Obg/CgtA"/>
</dbReference>
<dbReference type="AlphaFoldDB" id="A0A4Y7M9B9"/>
<comment type="similarity">
    <text evidence="1">Belongs to the TRAFAC class OBG-HflX-like GTPase superfamily. OBG GTPase family.</text>
</comment>
<gene>
    <name evidence="8" type="primary">EOG090X0ACU</name>
</gene>
<keyword evidence="4" id="KW-0342">GTP-binding</keyword>
<feature type="region of interest" description="Disordered" evidence="5">
    <location>
        <begin position="226"/>
        <end position="255"/>
    </location>
</feature>
<dbReference type="SUPFAM" id="SSF82051">
    <property type="entry name" value="Obg GTP-binding protein N-terminal domain"/>
    <property type="match status" value="1"/>
</dbReference>
<dbReference type="GO" id="GO:0005739">
    <property type="term" value="C:mitochondrion"/>
    <property type="evidence" value="ECO:0007669"/>
    <property type="project" value="TreeGrafter"/>
</dbReference>
<dbReference type="FunFam" id="2.70.210.12:FF:000001">
    <property type="entry name" value="GTPase Obg"/>
    <property type="match status" value="1"/>
</dbReference>
<feature type="region of interest" description="Disordered" evidence="5">
    <location>
        <begin position="196"/>
        <end position="215"/>
    </location>
</feature>
<name>A0A4Y7M9B9_9CRUS</name>
<dbReference type="GO" id="GO:0042254">
    <property type="term" value="P:ribosome biogenesis"/>
    <property type="evidence" value="ECO:0007669"/>
    <property type="project" value="UniProtKB-UniRule"/>
</dbReference>
<dbReference type="PROSITE" id="PS51883">
    <property type="entry name" value="OBG"/>
    <property type="match status" value="1"/>
</dbReference>
<feature type="compositionally biased region" description="Polar residues" evidence="5">
    <location>
        <begin position="338"/>
        <end position="350"/>
    </location>
</feature>
<dbReference type="HAMAP" id="MF_01454">
    <property type="entry name" value="GTPase_Obg"/>
    <property type="match status" value="1"/>
</dbReference>
<feature type="compositionally biased region" description="Low complexity" evidence="5">
    <location>
        <begin position="116"/>
        <end position="125"/>
    </location>
</feature>
<dbReference type="SUPFAM" id="SSF52540">
    <property type="entry name" value="P-loop containing nucleoside triphosphate hydrolases"/>
    <property type="match status" value="1"/>
</dbReference>
<accession>A0A4Y7M9B9</accession>
<dbReference type="Pfam" id="PF01018">
    <property type="entry name" value="GTP1_OBG"/>
    <property type="match status" value="1"/>
</dbReference>
<dbReference type="InterPro" id="IPR006073">
    <property type="entry name" value="GTP-bd"/>
</dbReference>
<dbReference type="EMBL" id="LR006923">
    <property type="protein sequence ID" value="SVE76542.1"/>
    <property type="molecule type" value="mRNA"/>
</dbReference>
<dbReference type="InterPro" id="IPR006169">
    <property type="entry name" value="GTP1_OBG_dom"/>
</dbReference>
<sequence>MQIEKQKDEHQHLETTKLHQDDESVLPEQVAEQFDSPFLPQLPIPSPVLLHSQIFESTRNESKPTAEPSKSDQNNTEESLQNEDIEKELQTIEESSPINIEAIQSTTKEDPPPAPTTTAQPSEPTITDKPSIEDIAGQFNKSIESVATMPEPKGNNYNKLETNKSEMNINAPDDPAKEQILILEKPAASSEEVKLVRAPAQDRMNNKGPADYLPSIDERSTLEKMKLSERPSASQVQKVEEHDLQRHPIQNETTTEAVPELDAEISRIMQILAVDYGSSNYEEGYASPELDNADTTTVVVPTHQPAATDGKLTAAGTQTNIGRSGRPFAKVGPPNLGNVRSVNKMVSNTENEPEEVLEAVTPLPFHKSSDDELGTEDEDDEEYGDDKGSEEDEEDEEEEDDDSNDFDKKQNAILDGITQKTDVQQCSQGGKVKSMKLEPKNEKEKVASEPSRRKRRRTAEKEKKGIAKKLKENLCNARYMVTFSIKQLGMRRSMCMISPDVPMPLPIRKHKSQSTKVKPIVDYRSIKVKGGKGGDGCISLRRLCKNPLGGPDGGDGGSGGHVTFKATNNKTSLEHISSTIKAEDGEKGINRDCHGRNAEHLVIEVPIGTMFKSLNGEILADLNEEGAVFIAARGGAGGKGNHYFATDVNQAPEIAEYGADGEELSYTVEIRTIAHVGLIGLPNAGKSTFLRAISRARPKVAPYPFTTLQPHVGVVKYDDLHQVTVADIPGLIAGAHRNRGLGIAFLRHIERCLCLLYVVDTSLPEPWQQLEVLRYELEQYDPNLLQRPSGVLANKMDLPQSTLNLNELRRYVDEINLPFFPVSAMNNVGILPILHYVRQLYDSTTKEISDE</sequence>
<dbReference type="NCBIfam" id="TIGR02729">
    <property type="entry name" value="Obg_CgtA"/>
    <property type="match status" value="1"/>
</dbReference>
<dbReference type="CDD" id="cd01898">
    <property type="entry name" value="Obg"/>
    <property type="match status" value="1"/>
</dbReference>
<evidence type="ECO:0000256" key="5">
    <source>
        <dbReference type="SAM" id="MobiDB-lite"/>
    </source>
</evidence>
<dbReference type="Gene3D" id="2.70.210.12">
    <property type="entry name" value="GTP1/OBG domain"/>
    <property type="match status" value="1"/>
</dbReference>
<dbReference type="InterPro" id="IPR036726">
    <property type="entry name" value="GTP1_OBG_dom_sf"/>
</dbReference>
<feature type="region of interest" description="Disordered" evidence="5">
    <location>
        <begin position="1"/>
        <end position="130"/>
    </location>
</feature>
<keyword evidence="3" id="KW-0547">Nucleotide-binding</keyword>
<feature type="compositionally biased region" description="Basic and acidic residues" evidence="5">
    <location>
        <begin position="435"/>
        <end position="451"/>
    </location>
</feature>
<feature type="compositionally biased region" description="Polar residues" evidence="5">
    <location>
        <begin position="155"/>
        <end position="168"/>
    </location>
</feature>
<dbReference type="GO" id="GO:0000287">
    <property type="term" value="F:magnesium ion binding"/>
    <property type="evidence" value="ECO:0007669"/>
    <property type="project" value="InterPro"/>
</dbReference>
<feature type="region of interest" description="Disordered" evidence="5">
    <location>
        <begin position="145"/>
        <end position="174"/>
    </location>
</feature>
<dbReference type="PROSITE" id="PS51710">
    <property type="entry name" value="G_OBG"/>
    <property type="match status" value="1"/>
</dbReference>
<feature type="compositionally biased region" description="Polar residues" evidence="5">
    <location>
        <begin position="92"/>
        <end position="105"/>
    </location>
</feature>
<dbReference type="PRINTS" id="PR00326">
    <property type="entry name" value="GTP1OBG"/>
</dbReference>
<dbReference type="PANTHER" id="PTHR11702">
    <property type="entry name" value="DEVELOPMENTALLY REGULATED GTP-BINDING PROTEIN-RELATED"/>
    <property type="match status" value="1"/>
</dbReference>
<evidence type="ECO:0000259" key="6">
    <source>
        <dbReference type="PROSITE" id="PS51710"/>
    </source>
</evidence>
<dbReference type="InterPro" id="IPR027417">
    <property type="entry name" value="P-loop_NTPase"/>
</dbReference>
<dbReference type="PANTHER" id="PTHR11702:SF31">
    <property type="entry name" value="MITOCHONDRIAL RIBOSOME-ASSOCIATED GTPASE 2"/>
    <property type="match status" value="1"/>
</dbReference>
<feature type="domain" description="OBG-type G" evidence="6">
    <location>
        <begin position="674"/>
        <end position="842"/>
    </location>
</feature>
<dbReference type="InterPro" id="IPR031167">
    <property type="entry name" value="G_OBG"/>
</dbReference>
<evidence type="ECO:0000256" key="3">
    <source>
        <dbReference type="ARBA" id="ARBA00022741"/>
    </source>
</evidence>
<feature type="compositionally biased region" description="Basic and acidic residues" evidence="5">
    <location>
        <begin position="1"/>
        <end position="22"/>
    </location>
</feature>
<dbReference type="NCBIfam" id="NF008956">
    <property type="entry name" value="PRK12299.1"/>
    <property type="match status" value="1"/>
</dbReference>
<dbReference type="Gene3D" id="3.40.50.300">
    <property type="entry name" value="P-loop containing nucleotide triphosphate hydrolases"/>
    <property type="match status" value="1"/>
</dbReference>
<dbReference type="InterPro" id="IPR045086">
    <property type="entry name" value="OBG_GTPase"/>
</dbReference>
<evidence type="ECO:0000256" key="4">
    <source>
        <dbReference type="ARBA" id="ARBA00023134"/>
    </source>
</evidence>
<dbReference type="GO" id="GO:0003924">
    <property type="term" value="F:GTPase activity"/>
    <property type="evidence" value="ECO:0007669"/>
    <property type="project" value="InterPro"/>
</dbReference>
<feature type="compositionally biased region" description="Polar residues" evidence="5">
    <location>
        <begin position="418"/>
        <end position="428"/>
    </location>
</feature>
<reference evidence="8" key="1">
    <citation type="submission" date="2018-08" db="EMBL/GenBank/DDBJ databases">
        <authorList>
            <person name="Cornetti L."/>
        </authorList>
    </citation>
    <scope>NUCLEOTIDE SEQUENCE</scope>
    <source>
        <strain evidence="8">FI-G-95-1_INB4-1</strain>
    </source>
</reference>